<keyword evidence="3" id="KW-0687">Ribonucleoprotein</keyword>
<keyword evidence="4" id="KW-0496">Mitochondrion</keyword>
<accession>Q9TAI7</accession>
<dbReference type="GO" id="GO:0015935">
    <property type="term" value="C:small ribosomal subunit"/>
    <property type="evidence" value="ECO:0007669"/>
    <property type="project" value="TreeGrafter"/>
</dbReference>
<evidence type="ECO:0000256" key="1">
    <source>
        <dbReference type="ARBA" id="ARBA00009083"/>
    </source>
</evidence>
<dbReference type="GeneID" id="800804"/>
<keyword evidence="2 4" id="KW-0689">Ribosomal protein</keyword>
<reference evidence="4" key="1">
    <citation type="submission" date="1999-10" db="EMBL/GenBank/DDBJ databases">
        <title>The mitochondrial genome of Cafeteria roenbergensis.</title>
        <authorList>
            <person name="Burger G."/>
        </authorList>
    </citation>
    <scope>NUCLEOTIDE SEQUENCE</scope>
</reference>
<dbReference type="Gene3D" id="1.10.287.1480">
    <property type="match status" value="1"/>
</dbReference>
<comment type="similarity">
    <text evidence="1">Belongs to the universal ribosomal protein uS14 family.</text>
</comment>
<geneLocation type="mitochondrion" evidence="4"/>
<evidence type="ECO:0000256" key="2">
    <source>
        <dbReference type="ARBA" id="ARBA00022980"/>
    </source>
</evidence>
<dbReference type="PANTHER" id="PTHR19836">
    <property type="entry name" value="30S RIBOSOMAL PROTEIN S14"/>
    <property type="match status" value="1"/>
</dbReference>
<dbReference type="RefSeq" id="NP_051148.1">
    <property type="nucleotide sequence ID" value="NC_000946.1"/>
</dbReference>
<dbReference type="AlphaFoldDB" id="Q9TAI7"/>
<proteinExistence type="inferred from homology"/>
<evidence type="ECO:0000313" key="4">
    <source>
        <dbReference type="EMBL" id="AAF05799.1"/>
    </source>
</evidence>
<dbReference type="InterPro" id="IPR001209">
    <property type="entry name" value="Ribosomal_uS14"/>
</dbReference>
<organism evidence="4">
    <name type="scientific">Cafeteria roenbergensis</name>
    <name type="common">Marine flagellate</name>
    <dbReference type="NCBI Taxonomy" id="33653"/>
    <lineage>
        <taxon>Eukaryota</taxon>
        <taxon>Sar</taxon>
        <taxon>Stramenopiles</taxon>
        <taxon>Bigyra</taxon>
        <taxon>Opalozoa</taxon>
        <taxon>Bicosoecida</taxon>
        <taxon>Cafeteriaceae</taxon>
        <taxon>Cafeteria</taxon>
    </lineage>
</organism>
<dbReference type="PANTHER" id="PTHR19836:SF19">
    <property type="entry name" value="SMALL RIBOSOMAL SUBUNIT PROTEIN US14M"/>
    <property type="match status" value="1"/>
</dbReference>
<dbReference type="GO" id="GO:0005737">
    <property type="term" value="C:cytoplasm"/>
    <property type="evidence" value="ECO:0007669"/>
    <property type="project" value="UniProtKB-ARBA"/>
</dbReference>
<dbReference type="GO" id="GO:0006412">
    <property type="term" value="P:translation"/>
    <property type="evidence" value="ECO:0007669"/>
    <property type="project" value="InterPro"/>
</dbReference>
<sequence>MKSRLFRDRNLRVYAKKNEIKIKALRLLSEDLSLPFVLRHKIFLHLTQKQKWASLNRVKNRCLVTQRSRGVFRLTKTSRLTFRKLATQGLLPGIRLATW</sequence>
<dbReference type="GO" id="GO:0003735">
    <property type="term" value="F:structural constituent of ribosome"/>
    <property type="evidence" value="ECO:0007669"/>
    <property type="project" value="InterPro"/>
</dbReference>
<dbReference type="SUPFAM" id="SSF57716">
    <property type="entry name" value="Glucocorticoid receptor-like (DNA-binding domain)"/>
    <property type="match status" value="1"/>
</dbReference>
<dbReference type="Pfam" id="PF00253">
    <property type="entry name" value="Ribosomal_S14"/>
    <property type="match status" value="1"/>
</dbReference>
<protein>
    <submittedName>
        <fullName evidence="4">Ribosomal protein S14</fullName>
    </submittedName>
</protein>
<dbReference type="EMBL" id="AF193903">
    <property type="protein sequence ID" value="AAF05799.1"/>
    <property type="molecule type" value="Genomic_DNA"/>
</dbReference>
<evidence type="ECO:0000256" key="3">
    <source>
        <dbReference type="ARBA" id="ARBA00023274"/>
    </source>
</evidence>
<gene>
    <name evidence="4" type="primary">rps14</name>
</gene>
<name>Q9TAI7_CAFRO</name>